<dbReference type="AlphaFoldDB" id="A0A3N4HW80"/>
<keyword evidence="2" id="KW-1185">Reference proteome</keyword>
<reference evidence="1 2" key="1">
    <citation type="journal article" date="2018" name="Nat. Ecol. Evol.">
        <title>Pezizomycetes genomes reveal the molecular basis of ectomycorrhizal truffle lifestyle.</title>
        <authorList>
            <person name="Murat C."/>
            <person name="Payen T."/>
            <person name="Noel B."/>
            <person name="Kuo A."/>
            <person name="Morin E."/>
            <person name="Chen J."/>
            <person name="Kohler A."/>
            <person name="Krizsan K."/>
            <person name="Balestrini R."/>
            <person name="Da Silva C."/>
            <person name="Montanini B."/>
            <person name="Hainaut M."/>
            <person name="Levati E."/>
            <person name="Barry K.W."/>
            <person name="Belfiori B."/>
            <person name="Cichocki N."/>
            <person name="Clum A."/>
            <person name="Dockter R.B."/>
            <person name="Fauchery L."/>
            <person name="Guy J."/>
            <person name="Iotti M."/>
            <person name="Le Tacon F."/>
            <person name="Lindquist E.A."/>
            <person name="Lipzen A."/>
            <person name="Malagnac F."/>
            <person name="Mello A."/>
            <person name="Molinier V."/>
            <person name="Miyauchi S."/>
            <person name="Poulain J."/>
            <person name="Riccioni C."/>
            <person name="Rubini A."/>
            <person name="Sitrit Y."/>
            <person name="Splivallo R."/>
            <person name="Traeger S."/>
            <person name="Wang M."/>
            <person name="Zifcakova L."/>
            <person name="Wipf D."/>
            <person name="Zambonelli A."/>
            <person name="Paolocci F."/>
            <person name="Nowrousian M."/>
            <person name="Ottonello S."/>
            <person name="Baldrian P."/>
            <person name="Spatafora J.W."/>
            <person name="Henrissat B."/>
            <person name="Nagy L.G."/>
            <person name="Aury J.M."/>
            <person name="Wincker P."/>
            <person name="Grigoriev I.V."/>
            <person name="Bonfante P."/>
            <person name="Martin F.M."/>
        </authorList>
    </citation>
    <scope>NUCLEOTIDE SEQUENCE [LARGE SCALE GENOMIC DNA]</scope>
    <source>
        <strain evidence="1 2">RN42</strain>
    </source>
</reference>
<evidence type="ECO:0000313" key="1">
    <source>
        <dbReference type="EMBL" id="RPA77919.1"/>
    </source>
</evidence>
<evidence type="ECO:0000313" key="2">
    <source>
        <dbReference type="Proteomes" id="UP000275078"/>
    </source>
</evidence>
<dbReference type="Proteomes" id="UP000275078">
    <property type="component" value="Unassembled WGS sequence"/>
</dbReference>
<dbReference type="EMBL" id="ML119718">
    <property type="protein sequence ID" value="RPA77919.1"/>
    <property type="molecule type" value="Genomic_DNA"/>
</dbReference>
<gene>
    <name evidence="1" type="ORF">BJ508DRAFT_161932</name>
</gene>
<proteinExistence type="predicted"/>
<name>A0A3N4HW80_ASCIM</name>
<organism evidence="1 2">
    <name type="scientific">Ascobolus immersus RN42</name>
    <dbReference type="NCBI Taxonomy" id="1160509"/>
    <lineage>
        <taxon>Eukaryota</taxon>
        <taxon>Fungi</taxon>
        <taxon>Dikarya</taxon>
        <taxon>Ascomycota</taxon>
        <taxon>Pezizomycotina</taxon>
        <taxon>Pezizomycetes</taxon>
        <taxon>Pezizales</taxon>
        <taxon>Ascobolaceae</taxon>
        <taxon>Ascobolus</taxon>
    </lineage>
</organism>
<accession>A0A3N4HW80</accession>
<sequence length="84" mass="9425">MEYGTFPLSQEALDLQSELLFRRIGLRSNILHLKGCFDAAGTDSQVFYSACSLFQISSSGELMSDSQVRHRMAVWHQVCVPLPC</sequence>
<protein>
    <submittedName>
        <fullName evidence="1">Uncharacterized protein</fullName>
    </submittedName>
</protein>